<dbReference type="PANTHER" id="PTHR15384:SF0">
    <property type="entry name" value="PROTEIN EVI2B"/>
    <property type="match status" value="1"/>
</dbReference>
<evidence type="ECO:0000313" key="3">
    <source>
        <dbReference type="EMBL" id="NWY95732.1"/>
    </source>
</evidence>
<feature type="non-terminal residue" evidence="3">
    <location>
        <position position="281"/>
    </location>
</feature>
<dbReference type="AlphaFoldDB" id="A0A7K7INJ6"/>
<comment type="caution">
    <text evidence="3">The sequence shown here is derived from an EMBL/GenBank/DDBJ whole genome shotgun (WGS) entry which is preliminary data.</text>
</comment>
<protein>
    <submittedName>
        <fullName evidence="3">EVI2B protein</fullName>
    </submittedName>
</protein>
<dbReference type="GO" id="GO:0045660">
    <property type="term" value="P:positive regulation of neutrophil differentiation"/>
    <property type="evidence" value="ECO:0007669"/>
    <property type="project" value="TreeGrafter"/>
</dbReference>
<gene>
    <name evidence="3" type="primary">Evi2b</name>
    <name evidence="3" type="ORF">LOXCUR_R16309</name>
</gene>
<keyword evidence="2" id="KW-0812">Transmembrane</keyword>
<organism evidence="3 4">
    <name type="scientific">Loxia curvirostra</name>
    <name type="common">Red crossbill</name>
    <dbReference type="NCBI Taxonomy" id="64802"/>
    <lineage>
        <taxon>Eukaryota</taxon>
        <taxon>Metazoa</taxon>
        <taxon>Chordata</taxon>
        <taxon>Craniata</taxon>
        <taxon>Vertebrata</taxon>
        <taxon>Euteleostomi</taxon>
        <taxon>Archelosauria</taxon>
        <taxon>Archosauria</taxon>
        <taxon>Dinosauria</taxon>
        <taxon>Saurischia</taxon>
        <taxon>Theropoda</taxon>
        <taxon>Coelurosauria</taxon>
        <taxon>Aves</taxon>
        <taxon>Neognathae</taxon>
        <taxon>Neoaves</taxon>
        <taxon>Telluraves</taxon>
        <taxon>Australaves</taxon>
        <taxon>Passeriformes</taxon>
        <taxon>Passeroidea</taxon>
        <taxon>Fringillidae</taxon>
        <taxon>Carduelinae</taxon>
        <taxon>Loxia</taxon>
    </lineage>
</organism>
<evidence type="ECO:0000256" key="2">
    <source>
        <dbReference type="SAM" id="Phobius"/>
    </source>
</evidence>
<proteinExistence type="predicted"/>
<feature type="compositionally biased region" description="Basic and acidic residues" evidence="1">
    <location>
        <begin position="245"/>
        <end position="255"/>
    </location>
</feature>
<dbReference type="OrthoDB" id="9451284at2759"/>
<feature type="non-terminal residue" evidence="3">
    <location>
        <position position="1"/>
    </location>
</feature>
<dbReference type="InterPro" id="IPR033239">
    <property type="entry name" value="EVI2B"/>
</dbReference>
<dbReference type="Proteomes" id="UP000564784">
    <property type="component" value="Unassembled WGS sequence"/>
</dbReference>
<dbReference type="GO" id="GO:2000035">
    <property type="term" value="P:regulation of stem cell division"/>
    <property type="evidence" value="ECO:0007669"/>
    <property type="project" value="TreeGrafter"/>
</dbReference>
<feature type="region of interest" description="Disordered" evidence="1">
    <location>
        <begin position="164"/>
        <end position="281"/>
    </location>
</feature>
<dbReference type="PANTHER" id="PTHR15384">
    <property type="entry name" value="PROTEIN EVI2B"/>
    <property type="match status" value="1"/>
</dbReference>
<feature type="compositionally biased region" description="Low complexity" evidence="1">
    <location>
        <begin position="188"/>
        <end position="208"/>
    </location>
</feature>
<accession>A0A7K7INJ6</accession>
<reference evidence="3 4" key="1">
    <citation type="submission" date="2019-09" db="EMBL/GenBank/DDBJ databases">
        <title>Bird 10,000 Genomes (B10K) Project - Family phase.</title>
        <authorList>
            <person name="Zhang G."/>
        </authorList>
    </citation>
    <scope>NUCLEOTIDE SEQUENCE [LARGE SCALE GENOMIC DNA]</scope>
    <source>
        <strain evidence="3">OUT-0011</strain>
        <tissue evidence="3">Muscle</tissue>
    </source>
</reference>
<evidence type="ECO:0000256" key="1">
    <source>
        <dbReference type="SAM" id="MobiDB-lite"/>
    </source>
</evidence>
<name>A0A7K7INJ6_LOXCU</name>
<feature type="region of interest" description="Disordered" evidence="1">
    <location>
        <begin position="59"/>
        <end position="78"/>
    </location>
</feature>
<evidence type="ECO:0000313" key="4">
    <source>
        <dbReference type="Proteomes" id="UP000564784"/>
    </source>
</evidence>
<feature type="compositionally biased region" description="Pro residues" evidence="1">
    <location>
        <begin position="215"/>
        <end position="232"/>
    </location>
</feature>
<sequence>MASNQVMLVLIYGEIWSSLSAAALHQAASTESHMSTTTTSPRADNPLLHQLRATVPSFQQSDRAPAATEGQALPGEEEAGDGSWVAALILGSILIGMALAIVVILLWKCCLRPPQAESHWAGRSPFVDGDTSDLFTDPDPGTKRSSVLFMLPWRLKQGTNLQEDLTASENPRHHTTSTENGQPPPPAAGFSRASSAPAPAPASEQEPANTAAESCPPPDPPPECSDLPPPPDWLREPAEEPSSDPSKHSALHLEVEEPQPSPPELLNQEIHQTLPQPEHPL</sequence>
<keyword evidence="2" id="KW-1133">Transmembrane helix</keyword>
<dbReference type="EMBL" id="VZSM01002985">
    <property type="protein sequence ID" value="NWY95732.1"/>
    <property type="molecule type" value="Genomic_DNA"/>
</dbReference>
<keyword evidence="4" id="KW-1185">Reference proteome</keyword>
<keyword evidence="2" id="KW-0472">Membrane</keyword>
<feature type="transmembrane region" description="Helical" evidence="2">
    <location>
        <begin position="84"/>
        <end position="107"/>
    </location>
</feature>